<evidence type="ECO:0000313" key="2">
    <source>
        <dbReference type="EnsemblPlants" id="KRH49146"/>
    </source>
</evidence>
<gene>
    <name evidence="1" type="ORF">GLYMA_07G135500</name>
</gene>
<protein>
    <submittedName>
        <fullName evidence="1 2">Uncharacterized protein</fullName>
    </submittedName>
</protein>
<dbReference type="Gramene" id="KRH49146">
    <property type="protein sequence ID" value="KRH49146"/>
    <property type="gene ID" value="GLYMA_07G135500"/>
</dbReference>
<dbReference type="EMBL" id="CM000840">
    <property type="protein sequence ID" value="KRH49146.1"/>
    <property type="molecule type" value="Genomic_DNA"/>
</dbReference>
<reference evidence="2" key="2">
    <citation type="submission" date="2018-02" db="UniProtKB">
        <authorList>
            <consortium name="EnsemblPlants"/>
        </authorList>
    </citation>
    <scope>IDENTIFICATION</scope>
    <source>
        <strain evidence="2">Williams 82</strain>
    </source>
</reference>
<name>A0A0R0J3J1_SOYBN</name>
<reference evidence="1" key="3">
    <citation type="submission" date="2018-07" db="EMBL/GenBank/DDBJ databases">
        <title>WGS assembly of Glycine max.</title>
        <authorList>
            <person name="Schmutz J."/>
            <person name="Cannon S."/>
            <person name="Schlueter J."/>
            <person name="Ma J."/>
            <person name="Mitros T."/>
            <person name="Nelson W."/>
            <person name="Hyten D."/>
            <person name="Song Q."/>
            <person name="Thelen J."/>
            <person name="Cheng J."/>
            <person name="Xu D."/>
            <person name="Hellsten U."/>
            <person name="May G."/>
            <person name="Yu Y."/>
            <person name="Sakurai T."/>
            <person name="Umezawa T."/>
            <person name="Bhattacharyya M."/>
            <person name="Sandhu D."/>
            <person name="Valliyodan B."/>
            <person name="Lindquist E."/>
            <person name="Peto M."/>
            <person name="Grant D."/>
            <person name="Shu S."/>
            <person name="Goodstein D."/>
            <person name="Barry K."/>
            <person name="Futrell-Griggs M."/>
            <person name="Abernathy B."/>
            <person name="Du J."/>
            <person name="Tian Z."/>
            <person name="Zhu L."/>
            <person name="Gill N."/>
            <person name="Joshi T."/>
            <person name="Libault M."/>
            <person name="Sethuraman A."/>
            <person name="Zhang X."/>
            <person name="Shinozaki K."/>
            <person name="Nguyen H."/>
            <person name="Wing R."/>
            <person name="Cregan P."/>
            <person name="Specht J."/>
            <person name="Grimwood J."/>
            <person name="Rokhsar D."/>
            <person name="Stacey G."/>
            <person name="Shoemaker R."/>
            <person name="Jackson S."/>
        </authorList>
    </citation>
    <scope>NUCLEOTIDE SEQUENCE</scope>
    <source>
        <tissue evidence="1">Callus</tissue>
    </source>
</reference>
<evidence type="ECO:0000313" key="1">
    <source>
        <dbReference type="EMBL" id="KRH49146.1"/>
    </source>
</evidence>
<dbReference type="AlphaFoldDB" id="A0A0R0J3J1"/>
<sequence length="43" mass="5074">MRRGRFSFFTKPGEKEVMGEVVFFLYDVLPWERGDGVTNSLFQ</sequence>
<keyword evidence="3" id="KW-1185">Reference proteome</keyword>
<proteinExistence type="predicted"/>
<dbReference type="InParanoid" id="A0A0R0J3J1"/>
<evidence type="ECO:0000313" key="3">
    <source>
        <dbReference type="Proteomes" id="UP000008827"/>
    </source>
</evidence>
<accession>A0A0R0J3J1</accession>
<reference evidence="1 2" key="1">
    <citation type="journal article" date="2010" name="Nature">
        <title>Genome sequence of the palaeopolyploid soybean.</title>
        <authorList>
            <person name="Schmutz J."/>
            <person name="Cannon S.B."/>
            <person name="Schlueter J."/>
            <person name="Ma J."/>
            <person name="Mitros T."/>
            <person name="Nelson W."/>
            <person name="Hyten D.L."/>
            <person name="Song Q."/>
            <person name="Thelen J.J."/>
            <person name="Cheng J."/>
            <person name="Xu D."/>
            <person name="Hellsten U."/>
            <person name="May G.D."/>
            <person name="Yu Y."/>
            <person name="Sakurai T."/>
            <person name="Umezawa T."/>
            <person name="Bhattacharyya M.K."/>
            <person name="Sandhu D."/>
            <person name="Valliyodan B."/>
            <person name="Lindquist E."/>
            <person name="Peto M."/>
            <person name="Grant D."/>
            <person name="Shu S."/>
            <person name="Goodstein D."/>
            <person name="Barry K."/>
            <person name="Futrell-Griggs M."/>
            <person name="Abernathy B."/>
            <person name="Du J."/>
            <person name="Tian Z."/>
            <person name="Zhu L."/>
            <person name="Gill N."/>
            <person name="Joshi T."/>
            <person name="Libault M."/>
            <person name="Sethuraman A."/>
            <person name="Zhang X.-C."/>
            <person name="Shinozaki K."/>
            <person name="Nguyen H.T."/>
            <person name="Wing R.A."/>
            <person name="Cregan P."/>
            <person name="Specht J."/>
            <person name="Grimwood J."/>
            <person name="Rokhsar D."/>
            <person name="Stacey G."/>
            <person name="Shoemaker R.C."/>
            <person name="Jackson S.A."/>
        </authorList>
    </citation>
    <scope>NUCLEOTIDE SEQUENCE [LARGE SCALE GENOMIC DNA]</scope>
    <source>
        <strain evidence="2">cv. Williams 82</strain>
        <tissue evidence="1">Callus</tissue>
    </source>
</reference>
<dbReference type="Proteomes" id="UP000008827">
    <property type="component" value="Chromosome 7"/>
</dbReference>
<organism evidence="1">
    <name type="scientific">Glycine max</name>
    <name type="common">Soybean</name>
    <name type="synonym">Glycine hispida</name>
    <dbReference type="NCBI Taxonomy" id="3847"/>
    <lineage>
        <taxon>Eukaryota</taxon>
        <taxon>Viridiplantae</taxon>
        <taxon>Streptophyta</taxon>
        <taxon>Embryophyta</taxon>
        <taxon>Tracheophyta</taxon>
        <taxon>Spermatophyta</taxon>
        <taxon>Magnoliopsida</taxon>
        <taxon>eudicotyledons</taxon>
        <taxon>Gunneridae</taxon>
        <taxon>Pentapetalae</taxon>
        <taxon>rosids</taxon>
        <taxon>fabids</taxon>
        <taxon>Fabales</taxon>
        <taxon>Fabaceae</taxon>
        <taxon>Papilionoideae</taxon>
        <taxon>50 kb inversion clade</taxon>
        <taxon>NPAAA clade</taxon>
        <taxon>indigoferoid/millettioid clade</taxon>
        <taxon>Phaseoleae</taxon>
        <taxon>Glycine</taxon>
        <taxon>Glycine subgen. Soja</taxon>
    </lineage>
</organism>
<dbReference type="EnsemblPlants" id="KRH49146">
    <property type="protein sequence ID" value="KRH49146"/>
    <property type="gene ID" value="GLYMA_07G135500"/>
</dbReference>